<feature type="transmembrane region" description="Helical" evidence="4">
    <location>
        <begin position="281"/>
        <end position="304"/>
    </location>
</feature>
<keyword evidence="3 4" id="KW-0472">Membrane</keyword>
<dbReference type="Pfam" id="PF07690">
    <property type="entry name" value="MFS_1"/>
    <property type="match status" value="1"/>
</dbReference>
<feature type="transmembrane region" description="Helical" evidence="4">
    <location>
        <begin position="171"/>
        <end position="190"/>
    </location>
</feature>
<feature type="transmembrane region" description="Helical" evidence="4">
    <location>
        <begin position="310"/>
        <end position="332"/>
    </location>
</feature>
<proteinExistence type="predicted"/>
<dbReference type="EMBL" id="LWDL01000030">
    <property type="protein sequence ID" value="OQW49853.1"/>
    <property type="molecule type" value="Genomic_DNA"/>
</dbReference>
<evidence type="ECO:0000313" key="7">
    <source>
        <dbReference type="Proteomes" id="UP000192872"/>
    </source>
</evidence>
<evidence type="ECO:0000256" key="4">
    <source>
        <dbReference type="SAM" id="Phobius"/>
    </source>
</evidence>
<sequence length="407" mass="43172">MMARSEALPDSPYAYWRLLLALVISTISGVGMWAIIVVLPAVQAEFGIARGQASLPYTLTMVGFAFGTIVLGRLSDRFGIVLPIAIASLASGTGFVLAGLVPGVTGFSVLHILIGIGAGAGFAPMMADISHWFVRKRGLAVVIVASGNYLAGTVWPLIITASIPHFGWRGTYIGIGIAVAALILPLSWLVRRRPSQRVMDEARAATEAARADLGVSPRALQILLMIAGFSCCVAMSMPQVHIVAYCGDLGYGVARGAEMLSLMLFLGIFSRIASGILADRIGGSTTLVIGSLMQGIALVLYLYFDGLTSLYVISGIFGLFQGGIVPMYAVICREFLPPQEAGQRIGFVISATIAGMAVGGYMSGVIFDLTFSYRLAFLNGAAWNGVNLAIVAWLLWRRRQATQLQTA</sequence>
<dbReference type="STRING" id="1827387.A4S15_14130"/>
<reference evidence="6 7" key="1">
    <citation type="journal article" date="2017" name="Water Res.">
        <title>Comammox in drinking water systems.</title>
        <authorList>
            <person name="Wang Y."/>
            <person name="Ma L."/>
            <person name="Mao Y."/>
            <person name="Jiang X."/>
            <person name="Xia Y."/>
            <person name="Yu K."/>
            <person name="Li B."/>
            <person name="Zhang T."/>
        </authorList>
    </citation>
    <scope>NUCLEOTIDE SEQUENCE [LARGE SCALE GENOMIC DNA]</scope>
    <source>
        <strain evidence="6">SG_bin8</strain>
    </source>
</reference>
<dbReference type="PANTHER" id="PTHR11360">
    <property type="entry name" value="MONOCARBOXYLATE TRANSPORTER"/>
    <property type="match status" value="1"/>
</dbReference>
<gene>
    <name evidence="6" type="ORF">A4S15_14130</name>
</gene>
<dbReference type="InterPro" id="IPR020846">
    <property type="entry name" value="MFS_dom"/>
</dbReference>
<name>A0A1W9HR34_9HYPH</name>
<dbReference type="GO" id="GO:0022857">
    <property type="term" value="F:transmembrane transporter activity"/>
    <property type="evidence" value="ECO:0007669"/>
    <property type="project" value="InterPro"/>
</dbReference>
<dbReference type="Gene3D" id="1.20.1250.20">
    <property type="entry name" value="MFS general substrate transporter like domains"/>
    <property type="match status" value="2"/>
</dbReference>
<dbReference type="AlphaFoldDB" id="A0A1W9HR34"/>
<dbReference type="InterPro" id="IPR036259">
    <property type="entry name" value="MFS_trans_sf"/>
</dbReference>
<dbReference type="Proteomes" id="UP000192872">
    <property type="component" value="Unassembled WGS sequence"/>
</dbReference>
<feature type="transmembrane region" description="Helical" evidence="4">
    <location>
        <begin position="219"/>
        <end position="237"/>
    </location>
</feature>
<keyword evidence="1 4" id="KW-0812">Transmembrane</keyword>
<feature type="transmembrane region" description="Helical" evidence="4">
    <location>
        <begin position="107"/>
        <end position="127"/>
    </location>
</feature>
<dbReference type="InterPro" id="IPR011701">
    <property type="entry name" value="MFS"/>
</dbReference>
<dbReference type="PANTHER" id="PTHR11360:SF290">
    <property type="entry name" value="MONOCARBOXYLATE MFS PERMEASE"/>
    <property type="match status" value="1"/>
</dbReference>
<dbReference type="CDD" id="cd17355">
    <property type="entry name" value="MFS_YcxA_like"/>
    <property type="match status" value="1"/>
</dbReference>
<feature type="transmembrane region" description="Helical" evidence="4">
    <location>
        <begin position="78"/>
        <end position="101"/>
    </location>
</feature>
<evidence type="ECO:0000256" key="1">
    <source>
        <dbReference type="ARBA" id="ARBA00022692"/>
    </source>
</evidence>
<dbReference type="InterPro" id="IPR050327">
    <property type="entry name" value="Proton-linked_MCT"/>
</dbReference>
<evidence type="ECO:0000259" key="5">
    <source>
        <dbReference type="PROSITE" id="PS50850"/>
    </source>
</evidence>
<comment type="caution">
    <text evidence="6">The sequence shown here is derived from an EMBL/GenBank/DDBJ whole genome shotgun (WGS) entry which is preliminary data.</text>
</comment>
<feature type="transmembrane region" description="Helical" evidence="4">
    <location>
        <begin position="139"/>
        <end position="159"/>
    </location>
</feature>
<protein>
    <submittedName>
        <fullName evidence="6">MFS transporter</fullName>
    </submittedName>
</protein>
<organism evidence="6 7">
    <name type="scientific">Candidatus Raskinella chloraquaticus</name>
    <dbReference type="NCBI Taxonomy" id="1951219"/>
    <lineage>
        <taxon>Bacteria</taxon>
        <taxon>Pseudomonadati</taxon>
        <taxon>Pseudomonadota</taxon>
        <taxon>Alphaproteobacteria</taxon>
        <taxon>Hyphomicrobiales</taxon>
        <taxon>Phreatobacteraceae</taxon>
        <taxon>Candidatus Raskinella</taxon>
    </lineage>
</organism>
<feature type="transmembrane region" description="Helical" evidence="4">
    <location>
        <begin position="344"/>
        <end position="367"/>
    </location>
</feature>
<accession>A0A1W9HR34</accession>
<dbReference type="PROSITE" id="PS50850">
    <property type="entry name" value="MFS"/>
    <property type="match status" value="1"/>
</dbReference>
<evidence type="ECO:0000313" key="6">
    <source>
        <dbReference type="EMBL" id="OQW49853.1"/>
    </source>
</evidence>
<feature type="transmembrane region" description="Helical" evidence="4">
    <location>
        <begin position="54"/>
        <end position="71"/>
    </location>
</feature>
<feature type="domain" description="Major facilitator superfamily (MFS) profile" evidence="5">
    <location>
        <begin position="17"/>
        <end position="399"/>
    </location>
</feature>
<dbReference type="SUPFAM" id="SSF103473">
    <property type="entry name" value="MFS general substrate transporter"/>
    <property type="match status" value="1"/>
</dbReference>
<evidence type="ECO:0000256" key="2">
    <source>
        <dbReference type="ARBA" id="ARBA00022989"/>
    </source>
</evidence>
<feature type="transmembrane region" description="Helical" evidence="4">
    <location>
        <begin position="373"/>
        <end position="396"/>
    </location>
</feature>
<keyword evidence="2 4" id="KW-1133">Transmembrane helix</keyword>
<evidence type="ECO:0000256" key="3">
    <source>
        <dbReference type="ARBA" id="ARBA00023136"/>
    </source>
</evidence>
<feature type="transmembrane region" description="Helical" evidence="4">
    <location>
        <begin position="20"/>
        <end position="42"/>
    </location>
</feature>
<feature type="transmembrane region" description="Helical" evidence="4">
    <location>
        <begin position="249"/>
        <end position="269"/>
    </location>
</feature>